<name>A0A9D4EES2_DREPO</name>
<reference evidence="3" key="1">
    <citation type="journal article" date="2019" name="bioRxiv">
        <title>The Genome of the Zebra Mussel, Dreissena polymorpha: A Resource for Invasive Species Research.</title>
        <authorList>
            <person name="McCartney M.A."/>
            <person name="Auch B."/>
            <person name="Kono T."/>
            <person name="Mallez S."/>
            <person name="Zhang Y."/>
            <person name="Obille A."/>
            <person name="Becker A."/>
            <person name="Abrahante J.E."/>
            <person name="Garbe J."/>
            <person name="Badalamenti J.P."/>
            <person name="Herman A."/>
            <person name="Mangelson H."/>
            <person name="Liachko I."/>
            <person name="Sullivan S."/>
            <person name="Sone E.D."/>
            <person name="Koren S."/>
            <person name="Silverstein K.A.T."/>
            <person name="Beckman K.B."/>
            <person name="Gohl D.M."/>
        </authorList>
    </citation>
    <scope>NUCLEOTIDE SEQUENCE</scope>
    <source>
        <strain evidence="3">Duluth1</strain>
        <tissue evidence="3">Whole animal</tissue>
    </source>
</reference>
<gene>
    <name evidence="3" type="ORF">DPMN_179588</name>
</gene>
<proteinExistence type="predicted"/>
<dbReference type="EMBL" id="JAIWYP010000009">
    <property type="protein sequence ID" value="KAH3778135.1"/>
    <property type="molecule type" value="Genomic_DNA"/>
</dbReference>
<keyword evidence="2" id="KW-0732">Signal</keyword>
<feature type="signal peptide" evidence="2">
    <location>
        <begin position="1"/>
        <end position="19"/>
    </location>
</feature>
<reference evidence="3" key="2">
    <citation type="submission" date="2020-11" db="EMBL/GenBank/DDBJ databases">
        <authorList>
            <person name="McCartney M.A."/>
            <person name="Auch B."/>
            <person name="Kono T."/>
            <person name="Mallez S."/>
            <person name="Becker A."/>
            <person name="Gohl D.M."/>
            <person name="Silverstein K.A.T."/>
            <person name="Koren S."/>
            <person name="Bechman K.B."/>
            <person name="Herman A."/>
            <person name="Abrahante J.E."/>
            <person name="Garbe J."/>
        </authorList>
    </citation>
    <scope>NUCLEOTIDE SEQUENCE</scope>
    <source>
        <strain evidence="3">Duluth1</strain>
        <tissue evidence="3">Whole animal</tissue>
    </source>
</reference>
<feature type="coiled-coil region" evidence="1">
    <location>
        <begin position="12"/>
        <end position="46"/>
    </location>
</feature>
<organism evidence="3 4">
    <name type="scientific">Dreissena polymorpha</name>
    <name type="common">Zebra mussel</name>
    <name type="synonym">Mytilus polymorpha</name>
    <dbReference type="NCBI Taxonomy" id="45954"/>
    <lineage>
        <taxon>Eukaryota</taxon>
        <taxon>Metazoa</taxon>
        <taxon>Spiralia</taxon>
        <taxon>Lophotrochozoa</taxon>
        <taxon>Mollusca</taxon>
        <taxon>Bivalvia</taxon>
        <taxon>Autobranchia</taxon>
        <taxon>Heteroconchia</taxon>
        <taxon>Euheterodonta</taxon>
        <taxon>Imparidentia</taxon>
        <taxon>Neoheterodontei</taxon>
        <taxon>Myida</taxon>
        <taxon>Dreissenoidea</taxon>
        <taxon>Dreissenidae</taxon>
        <taxon>Dreissena</taxon>
    </lineage>
</organism>
<feature type="chain" id="PRO_5039270612" evidence="2">
    <location>
        <begin position="20"/>
        <end position="51"/>
    </location>
</feature>
<evidence type="ECO:0000313" key="4">
    <source>
        <dbReference type="Proteomes" id="UP000828390"/>
    </source>
</evidence>
<dbReference type="Proteomes" id="UP000828390">
    <property type="component" value="Unassembled WGS sequence"/>
</dbReference>
<evidence type="ECO:0000256" key="1">
    <source>
        <dbReference type="SAM" id="Coils"/>
    </source>
</evidence>
<keyword evidence="4" id="KW-1185">Reference proteome</keyword>
<evidence type="ECO:0000313" key="3">
    <source>
        <dbReference type="EMBL" id="KAH3778135.1"/>
    </source>
</evidence>
<sequence length="51" mass="6133">MQTNPIILLLQLLDAETEAAMLEQNLQDKEESYQREIERLKEHMEMQRVCE</sequence>
<protein>
    <submittedName>
        <fullName evidence="3">Uncharacterized protein</fullName>
    </submittedName>
</protein>
<dbReference type="AlphaFoldDB" id="A0A9D4EES2"/>
<keyword evidence="1" id="KW-0175">Coiled coil</keyword>
<evidence type="ECO:0000256" key="2">
    <source>
        <dbReference type="SAM" id="SignalP"/>
    </source>
</evidence>
<accession>A0A9D4EES2</accession>
<comment type="caution">
    <text evidence="3">The sequence shown here is derived from an EMBL/GenBank/DDBJ whole genome shotgun (WGS) entry which is preliminary data.</text>
</comment>